<dbReference type="EMBL" id="JADXDR010000035">
    <property type="protein sequence ID" value="KAI7844015.1"/>
    <property type="molecule type" value="Genomic_DNA"/>
</dbReference>
<sequence>MITTHWPKATAEALRPTADCVLAVPLPGGPARFLCHAAVLSLDSNHLATLASLSTEQADGTLPELRLQADALPPSCRELDEDAWSGFLSAVYRSSSDFQWETIGGVLALADYFGAGGVLSRADAWLCRQCRGGSAEPSRSCAAFEFAARHRLGGAMALLLPFAVQCMARGSRCTSIWFDGKQRCCRLKAAFNDCQLKCLVLDAYWWSREAQEACSEPSCRCRPADIYAEWDTRHEWAATPVRTGSNGSSVAGCSLHPQAYARAVRHYAHLLQEAEWACTPVSAAIELLPPAAGQ</sequence>
<dbReference type="AlphaFoldDB" id="A0AAD5DU16"/>
<name>A0AAD5DU16_9CHLO</name>
<organism evidence="1 2">
    <name type="scientific">Chlorella ohadii</name>
    <dbReference type="NCBI Taxonomy" id="2649997"/>
    <lineage>
        <taxon>Eukaryota</taxon>
        <taxon>Viridiplantae</taxon>
        <taxon>Chlorophyta</taxon>
        <taxon>core chlorophytes</taxon>
        <taxon>Trebouxiophyceae</taxon>
        <taxon>Chlorellales</taxon>
        <taxon>Chlorellaceae</taxon>
        <taxon>Chlorella clade</taxon>
        <taxon>Chlorella</taxon>
    </lineage>
</organism>
<gene>
    <name evidence="1" type="ORF">COHA_002552</name>
</gene>
<reference evidence="1" key="1">
    <citation type="submission" date="2020-11" db="EMBL/GenBank/DDBJ databases">
        <title>Chlorella ohadii genome sequencing and assembly.</title>
        <authorList>
            <person name="Murik O."/>
            <person name="Treves H."/>
            <person name="Kedem I."/>
            <person name="Shotland Y."/>
            <person name="Kaplan A."/>
        </authorList>
    </citation>
    <scope>NUCLEOTIDE SEQUENCE</scope>
    <source>
        <strain evidence="1">1</strain>
    </source>
</reference>
<keyword evidence="2" id="KW-1185">Reference proteome</keyword>
<dbReference type="Proteomes" id="UP001205105">
    <property type="component" value="Unassembled WGS sequence"/>
</dbReference>
<comment type="caution">
    <text evidence="1">The sequence shown here is derived from an EMBL/GenBank/DDBJ whole genome shotgun (WGS) entry which is preliminary data.</text>
</comment>
<evidence type="ECO:0000313" key="1">
    <source>
        <dbReference type="EMBL" id="KAI7844015.1"/>
    </source>
</evidence>
<evidence type="ECO:0000313" key="2">
    <source>
        <dbReference type="Proteomes" id="UP001205105"/>
    </source>
</evidence>
<protein>
    <recommendedName>
        <fullName evidence="3">BTB domain-containing protein</fullName>
    </recommendedName>
</protein>
<dbReference type="InterPro" id="IPR011333">
    <property type="entry name" value="SKP1/BTB/POZ_sf"/>
</dbReference>
<evidence type="ECO:0008006" key="3">
    <source>
        <dbReference type="Google" id="ProtNLM"/>
    </source>
</evidence>
<accession>A0AAD5DU16</accession>
<proteinExistence type="predicted"/>
<dbReference type="Gene3D" id="3.30.710.10">
    <property type="entry name" value="Potassium Channel Kv1.1, Chain A"/>
    <property type="match status" value="1"/>
</dbReference>